<proteinExistence type="predicted"/>
<sequence>RLEDSIQKTFRSYTAELEKKAKDKRKRHIDLVEKSMKDIIKDEVKSQLP</sequence>
<name>A0A699X583_TANCI</name>
<gene>
    <name evidence="1" type="ORF">Tci_924270</name>
</gene>
<organism evidence="1">
    <name type="scientific">Tanacetum cinerariifolium</name>
    <name type="common">Dalmatian daisy</name>
    <name type="synonym">Chrysanthemum cinerariifolium</name>
    <dbReference type="NCBI Taxonomy" id="118510"/>
    <lineage>
        <taxon>Eukaryota</taxon>
        <taxon>Viridiplantae</taxon>
        <taxon>Streptophyta</taxon>
        <taxon>Embryophyta</taxon>
        <taxon>Tracheophyta</taxon>
        <taxon>Spermatophyta</taxon>
        <taxon>Magnoliopsida</taxon>
        <taxon>eudicotyledons</taxon>
        <taxon>Gunneridae</taxon>
        <taxon>Pentapetalae</taxon>
        <taxon>asterids</taxon>
        <taxon>campanulids</taxon>
        <taxon>Asterales</taxon>
        <taxon>Asteraceae</taxon>
        <taxon>Asteroideae</taxon>
        <taxon>Anthemideae</taxon>
        <taxon>Anthemidinae</taxon>
        <taxon>Tanacetum</taxon>
    </lineage>
</organism>
<accession>A0A699X583</accession>
<evidence type="ECO:0000313" key="1">
    <source>
        <dbReference type="EMBL" id="GFD52301.1"/>
    </source>
</evidence>
<reference evidence="1" key="1">
    <citation type="journal article" date="2019" name="Sci. Rep.">
        <title>Draft genome of Tanacetum cinerariifolium, the natural source of mosquito coil.</title>
        <authorList>
            <person name="Yamashiro T."/>
            <person name="Shiraishi A."/>
            <person name="Satake H."/>
            <person name="Nakayama K."/>
        </authorList>
    </citation>
    <scope>NUCLEOTIDE SEQUENCE</scope>
</reference>
<protein>
    <submittedName>
        <fullName evidence="1">Uncharacterized protein</fullName>
    </submittedName>
</protein>
<feature type="non-terminal residue" evidence="1">
    <location>
        <position position="1"/>
    </location>
</feature>
<comment type="caution">
    <text evidence="1">The sequence shown here is derived from an EMBL/GenBank/DDBJ whole genome shotgun (WGS) entry which is preliminary data.</text>
</comment>
<dbReference type="EMBL" id="BKCJ011780585">
    <property type="protein sequence ID" value="GFD52301.1"/>
    <property type="molecule type" value="Genomic_DNA"/>
</dbReference>
<dbReference type="AlphaFoldDB" id="A0A699X583"/>